<feature type="domain" description="Lipid/polyisoprenoid-binding YceI-like" evidence="2">
    <location>
        <begin position="22"/>
        <end position="195"/>
    </location>
</feature>
<dbReference type="EMBL" id="CP002454">
    <property type="protein sequence ID" value="ADV66030.1"/>
    <property type="molecule type" value="Genomic_DNA"/>
</dbReference>
<reference evidence="4" key="2">
    <citation type="submission" date="2011-01" db="EMBL/GenBank/DDBJ databases">
        <title>The complete genome of Deinococcus maricopensis DSM 21211.</title>
        <authorList>
            <consortium name="US DOE Joint Genome Institute (JGI-PGF)"/>
            <person name="Lucas S."/>
            <person name="Copeland A."/>
            <person name="Lapidus A."/>
            <person name="Goodwin L."/>
            <person name="Pitluck S."/>
            <person name="Kyrpides N."/>
            <person name="Mavromatis K."/>
            <person name="Pagani I."/>
            <person name="Ivanova N."/>
            <person name="Ovchinnikova G."/>
            <person name="Zeytun A."/>
            <person name="Detter J.C."/>
            <person name="Han C."/>
            <person name="Land M."/>
            <person name="Hauser L."/>
            <person name="Markowitz V."/>
            <person name="Cheng J.-F."/>
            <person name="Hugenholtz P."/>
            <person name="Woyke T."/>
            <person name="Wu D."/>
            <person name="Pukall R."/>
            <person name="Gehrich-Schroeter G."/>
            <person name="Brambilla E."/>
            <person name="Klenk H.-P."/>
            <person name="Eisen J.A."/>
        </authorList>
    </citation>
    <scope>NUCLEOTIDE SEQUENCE [LARGE SCALE GENOMIC DNA]</scope>
    <source>
        <strain evidence="4">DSM 21211 / LMG 22137 / NRRL B-23946 / LB-34</strain>
    </source>
</reference>
<evidence type="ECO:0000313" key="4">
    <source>
        <dbReference type="Proteomes" id="UP000008635"/>
    </source>
</evidence>
<accession>E8U385</accession>
<feature type="signal peptide" evidence="1">
    <location>
        <begin position="1"/>
        <end position="18"/>
    </location>
</feature>
<dbReference type="Pfam" id="PF04264">
    <property type="entry name" value="YceI"/>
    <property type="match status" value="1"/>
</dbReference>
<dbReference type="InterPro" id="IPR007372">
    <property type="entry name" value="Lipid/polyisoprenoid-bd_YceI"/>
</dbReference>
<evidence type="ECO:0000313" key="3">
    <source>
        <dbReference type="EMBL" id="ADV66030.1"/>
    </source>
</evidence>
<name>E8U385_DEIML</name>
<keyword evidence="4" id="KW-1185">Reference proteome</keyword>
<dbReference type="STRING" id="709986.Deima_0369"/>
<sequence precursor="true">MRTFLLPLSLLILSSASAAPSTFTVVGGKEDLTLMTVESETSVENFTGRTSNVTGTVTFDPATRTGRGTIIVNGASIRTGMALRDEHMRSAGWLNFDKVPTLRFQTTSVKHVSGDAYEVRGNLTLNGVTRPVTTRATVKLTPANAATKAAGLKGDALAITTAFPVKLSDFGVKNASIDGGRVNNTLQVALKFIASN</sequence>
<dbReference type="Proteomes" id="UP000008635">
    <property type="component" value="Chromosome"/>
</dbReference>
<dbReference type="OrthoDB" id="9811006at2"/>
<dbReference type="eggNOG" id="COG2353">
    <property type="taxonomic scope" value="Bacteria"/>
</dbReference>
<dbReference type="HOGENOM" id="CLU_071003_5_0_0"/>
<feature type="chain" id="PRO_5003232305" evidence="1">
    <location>
        <begin position="19"/>
        <end position="196"/>
    </location>
</feature>
<dbReference type="Gene3D" id="2.40.128.110">
    <property type="entry name" value="Lipid/polyisoprenoid-binding, YceI-like"/>
    <property type="match status" value="1"/>
</dbReference>
<gene>
    <name evidence="3" type="ordered locus">Deima_0369</name>
</gene>
<dbReference type="SUPFAM" id="SSF101874">
    <property type="entry name" value="YceI-like"/>
    <property type="match status" value="1"/>
</dbReference>
<dbReference type="SMART" id="SM00867">
    <property type="entry name" value="YceI"/>
    <property type="match status" value="1"/>
</dbReference>
<evidence type="ECO:0000256" key="1">
    <source>
        <dbReference type="SAM" id="SignalP"/>
    </source>
</evidence>
<evidence type="ECO:0000259" key="2">
    <source>
        <dbReference type="SMART" id="SM00867"/>
    </source>
</evidence>
<reference evidence="3 4" key="1">
    <citation type="journal article" date="2011" name="Stand. Genomic Sci.">
        <title>Complete genome sequence of Deinococcus maricopensis type strain (LB-34).</title>
        <authorList>
            <person name="Pukall R."/>
            <person name="Zeytun A."/>
            <person name="Lucas S."/>
            <person name="Lapidus A."/>
            <person name="Hammon N."/>
            <person name="Deshpande S."/>
            <person name="Nolan M."/>
            <person name="Cheng J.F."/>
            <person name="Pitluck S."/>
            <person name="Liolios K."/>
            <person name="Pagani I."/>
            <person name="Mikhailova N."/>
            <person name="Ivanova N."/>
            <person name="Mavromatis K."/>
            <person name="Pati A."/>
            <person name="Tapia R."/>
            <person name="Han C."/>
            <person name="Goodwin L."/>
            <person name="Chen A."/>
            <person name="Palaniappan K."/>
            <person name="Land M."/>
            <person name="Hauser L."/>
            <person name="Chang Y.J."/>
            <person name="Jeffries C.D."/>
            <person name="Brambilla E.M."/>
            <person name="Rohde M."/>
            <person name="Goker M."/>
            <person name="Detter J.C."/>
            <person name="Woyke T."/>
            <person name="Bristow J."/>
            <person name="Eisen J.A."/>
            <person name="Markowitz V."/>
            <person name="Hugenholtz P."/>
            <person name="Kyrpides N.C."/>
            <person name="Klenk H.P."/>
        </authorList>
    </citation>
    <scope>NUCLEOTIDE SEQUENCE [LARGE SCALE GENOMIC DNA]</scope>
    <source>
        <strain evidence="4">DSM 21211 / LMG 22137 / NRRL B-23946 / LB-34</strain>
    </source>
</reference>
<dbReference type="RefSeq" id="WP_013555535.1">
    <property type="nucleotide sequence ID" value="NC_014958.1"/>
</dbReference>
<protein>
    <submittedName>
        <fullName evidence="3">YceI family protein</fullName>
    </submittedName>
</protein>
<dbReference type="AlphaFoldDB" id="E8U385"/>
<dbReference type="KEGG" id="dmr:Deima_0369"/>
<dbReference type="InterPro" id="IPR036761">
    <property type="entry name" value="TTHA0802/YceI-like_sf"/>
</dbReference>
<dbReference type="PANTHER" id="PTHR34406:SF1">
    <property type="entry name" value="PROTEIN YCEI"/>
    <property type="match status" value="1"/>
</dbReference>
<proteinExistence type="predicted"/>
<keyword evidence="1" id="KW-0732">Signal</keyword>
<organism evidence="3 4">
    <name type="scientific">Deinococcus maricopensis (strain DSM 21211 / LMG 22137 / NRRL B-23946 / LB-34)</name>
    <dbReference type="NCBI Taxonomy" id="709986"/>
    <lineage>
        <taxon>Bacteria</taxon>
        <taxon>Thermotogati</taxon>
        <taxon>Deinococcota</taxon>
        <taxon>Deinococci</taxon>
        <taxon>Deinococcales</taxon>
        <taxon>Deinococcaceae</taxon>
        <taxon>Deinococcus</taxon>
    </lineage>
</organism>
<dbReference type="PANTHER" id="PTHR34406">
    <property type="entry name" value="PROTEIN YCEI"/>
    <property type="match status" value="1"/>
</dbReference>